<feature type="region of interest" description="Disordered" evidence="9">
    <location>
        <begin position="112"/>
        <end position="147"/>
    </location>
</feature>
<dbReference type="OMA" id="ENCDYQN"/>
<keyword evidence="4 8" id="KW-0747">Spliceosome</keyword>
<dbReference type="GO" id="GO:0046872">
    <property type="term" value="F:metal ion binding"/>
    <property type="evidence" value="ECO:0007669"/>
    <property type="project" value="UniProtKB-KW"/>
</dbReference>
<keyword evidence="11" id="KW-1185">Reference proteome</keyword>
<dbReference type="HAMAP" id="MF_03226">
    <property type="entry name" value="YJU2"/>
    <property type="match status" value="1"/>
</dbReference>
<comment type="subunit">
    <text evidence="8">Component of the spliceosome. Present in the activated B complex, the catalytically activated B* complex which catalyzes the branching, the catalytic step 1 C complex catalyzing the exon ligation, and the postcatalytic P complex containing the ligated exons (mRNA) and the excised lariat intron.</text>
</comment>
<dbReference type="InterPro" id="IPR043701">
    <property type="entry name" value="Yju2"/>
</dbReference>
<comment type="similarity">
    <text evidence="8">Belongs to the CWC16 family. YJU2 subfamily.</text>
</comment>
<feature type="region of interest" description="Disordered" evidence="9">
    <location>
        <begin position="209"/>
        <end position="245"/>
    </location>
</feature>
<dbReference type="eggNOG" id="KOG2989">
    <property type="taxonomic scope" value="Eukaryota"/>
</dbReference>
<keyword evidence="5 8" id="KW-0862">Zinc</keyword>
<evidence type="ECO:0000256" key="3">
    <source>
        <dbReference type="ARBA" id="ARBA00022723"/>
    </source>
</evidence>
<dbReference type="InterPro" id="IPR007590">
    <property type="entry name" value="Saf4/Yju2"/>
</dbReference>
<reference evidence="10 11" key="1">
    <citation type="journal article" date="2009" name="Science">
        <title>Green evolution and dynamic adaptations revealed by genomes of the marine picoeukaryotes Micromonas.</title>
        <authorList>
            <person name="Worden A.Z."/>
            <person name="Lee J.H."/>
            <person name="Mock T."/>
            <person name="Rouze P."/>
            <person name="Simmons M.P."/>
            <person name="Aerts A.L."/>
            <person name="Allen A.E."/>
            <person name="Cuvelier M.L."/>
            <person name="Derelle E."/>
            <person name="Everett M.V."/>
            <person name="Foulon E."/>
            <person name="Grimwood J."/>
            <person name="Gundlach H."/>
            <person name="Henrissat B."/>
            <person name="Napoli C."/>
            <person name="McDonald S.M."/>
            <person name="Parker M.S."/>
            <person name="Rombauts S."/>
            <person name="Salamov A."/>
            <person name="Von Dassow P."/>
            <person name="Badger J.H."/>
            <person name="Coutinho P.M."/>
            <person name="Demir E."/>
            <person name="Dubchak I."/>
            <person name="Gentemann C."/>
            <person name="Eikrem W."/>
            <person name="Gready J.E."/>
            <person name="John U."/>
            <person name="Lanier W."/>
            <person name="Lindquist E.A."/>
            <person name="Lucas S."/>
            <person name="Mayer K.F."/>
            <person name="Moreau H."/>
            <person name="Not F."/>
            <person name="Otillar R."/>
            <person name="Panaud O."/>
            <person name="Pangilinan J."/>
            <person name="Paulsen I."/>
            <person name="Piegu B."/>
            <person name="Poliakov A."/>
            <person name="Robbens S."/>
            <person name="Schmutz J."/>
            <person name="Toulza E."/>
            <person name="Wyss T."/>
            <person name="Zelensky A."/>
            <person name="Zhou K."/>
            <person name="Armbrust E.V."/>
            <person name="Bhattacharya D."/>
            <person name="Goodenough U.W."/>
            <person name="Van de Peer Y."/>
            <person name="Grigoriev I.V."/>
        </authorList>
    </citation>
    <scope>NUCLEOTIDE SEQUENCE [LARGE SCALE GENOMIC DNA]</scope>
    <source>
        <strain evidence="10 11">CCMP1545</strain>
    </source>
</reference>
<gene>
    <name evidence="10" type="ORF">MICPUCDRAFT_30979</name>
</gene>
<evidence type="ECO:0000256" key="2">
    <source>
        <dbReference type="ARBA" id="ARBA00022664"/>
    </source>
</evidence>
<dbReference type="GO" id="GO:0071006">
    <property type="term" value="C:U2-type catalytic step 1 spliceosome"/>
    <property type="evidence" value="ECO:0007669"/>
    <property type="project" value="UniProtKB-UniRule"/>
</dbReference>
<evidence type="ECO:0000256" key="9">
    <source>
        <dbReference type="SAM" id="MobiDB-lite"/>
    </source>
</evidence>
<evidence type="ECO:0000256" key="4">
    <source>
        <dbReference type="ARBA" id="ARBA00022728"/>
    </source>
</evidence>
<feature type="compositionally biased region" description="Acidic residues" evidence="9">
    <location>
        <begin position="121"/>
        <end position="134"/>
    </location>
</feature>
<evidence type="ECO:0000256" key="1">
    <source>
        <dbReference type="ARBA" id="ARBA00004123"/>
    </source>
</evidence>
<dbReference type="EMBL" id="GG663735">
    <property type="protein sequence ID" value="EEH60334.1"/>
    <property type="molecule type" value="Genomic_DNA"/>
</dbReference>
<evidence type="ECO:0000313" key="11">
    <source>
        <dbReference type="Proteomes" id="UP000001876"/>
    </source>
</evidence>
<accession>C1MI84</accession>
<dbReference type="PANTHER" id="PTHR12111">
    <property type="entry name" value="SPLICING FACTOR YJU2"/>
    <property type="match status" value="1"/>
</dbReference>
<feature type="binding site" evidence="8">
    <location>
        <position position="83"/>
    </location>
    <ligand>
        <name>Zn(2+)</name>
        <dbReference type="ChEBI" id="CHEBI:29105"/>
    </ligand>
</feature>
<keyword evidence="7 8" id="KW-0539">Nucleus</keyword>
<comment type="function">
    <text evidence="8">Part of the spliceosome which catalyzes two sequential transesterification reactions, first the excision of the non-coding intron from pre-mRNA and then the ligation of the coding exons to form the mature mRNA. Plays a role in stabilizing the structure of the spliceosome catalytic core and docking of the branch helix into the active site, producing 5'-exon and lariat intron-3'-intermediates.</text>
</comment>
<dbReference type="PANTHER" id="PTHR12111:SF1">
    <property type="entry name" value="SPLICING FACTOR YJU2"/>
    <property type="match status" value="1"/>
</dbReference>
<protein>
    <recommendedName>
        <fullName evidence="8">Splicing factor YJU2</fullName>
    </recommendedName>
</protein>
<evidence type="ECO:0000256" key="6">
    <source>
        <dbReference type="ARBA" id="ARBA00023187"/>
    </source>
</evidence>
<comment type="subcellular location">
    <subcellularLocation>
        <location evidence="1 8">Nucleus</location>
    </subcellularLocation>
</comment>
<feature type="binding site" evidence="8">
    <location>
        <position position="86"/>
    </location>
    <ligand>
        <name>Zn(2+)</name>
        <dbReference type="ChEBI" id="CHEBI:29105"/>
    </ligand>
</feature>
<organism evidence="11">
    <name type="scientific">Micromonas pusilla (strain CCMP1545)</name>
    <name type="common">Picoplanktonic green alga</name>
    <dbReference type="NCBI Taxonomy" id="564608"/>
    <lineage>
        <taxon>Eukaryota</taxon>
        <taxon>Viridiplantae</taxon>
        <taxon>Chlorophyta</taxon>
        <taxon>Mamiellophyceae</taxon>
        <taxon>Mamiellales</taxon>
        <taxon>Mamiellaceae</taxon>
        <taxon>Micromonas</taxon>
    </lineage>
</organism>
<dbReference type="OrthoDB" id="674963at2759"/>
<keyword evidence="6" id="KW-0508">mRNA splicing</keyword>
<dbReference type="GO" id="GO:0000349">
    <property type="term" value="P:generation of catalytic spliceosome for first transesterification step"/>
    <property type="evidence" value="ECO:0007669"/>
    <property type="project" value="UniProtKB-UniRule"/>
</dbReference>
<dbReference type="AlphaFoldDB" id="C1MI84"/>
<feature type="binding site" evidence="8">
    <location>
        <position position="49"/>
    </location>
    <ligand>
        <name>Zn(2+)</name>
        <dbReference type="ChEBI" id="CHEBI:29105"/>
    </ligand>
</feature>
<evidence type="ECO:0000256" key="5">
    <source>
        <dbReference type="ARBA" id="ARBA00022833"/>
    </source>
</evidence>
<keyword evidence="2" id="KW-0507">mRNA processing</keyword>
<dbReference type="STRING" id="564608.C1MI84"/>
<name>C1MI84_MICPC</name>
<feature type="compositionally biased region" description="Basic and acidic residues" evidence="9">
    <location>
        <begin position="135"/>
        <end position="147"/>
    </location>
</feature>
<feature type="region of interest" description="Disordered" evidence="9">
    <location>
        <begin position="268"/>
        <end position="317"/>
    </location>
</feature>
<feature type="binding site" evidence="8">
    <location>
        <position position="46"/>
    </location>
    <ligand>
        <name>Zn(2+)</name>
        <dbReference type="ChEBI" id="CHEBI:29105"/>
    </ligand>
</feature>
<evidence type="ECO:0000313" key="10">
    <source>
        <dbReference type="EMBL" id="EEH60334.1"/>
    </source>
</evidence>
<dbReference type="RefSeq" id="XP_003055082.1">
    <property type="nucleotide sequence ID" value="XM_003055036.1"/>
</dbReference>
<proteinExistence type="inferred from homology"/>
<evidence type="ECO:0000256" key="8">
    <source>
        <dbReference type="HAMAP-Rule" id="MF_03226"/>
    </source>
</evidence>
<dbReference type="GeneID" id="9680946"/>
<dbReference type="Pfam" id="PF04502">
    <property type="entry name" value="Saf4_Yju2"/>
    <property type="match status" value="1"/>
</dbReference>
<sequence length="317" mass="34070">MGERKVLNKYIPPDFDPSKIPRGKKKEGRVNNAMKVRMMLPMTVCCNTCGNFIVKGTKFNSRKEDAVGEEYLGLQIFRFFFRCNRCSQEISMKTDPKNSDYVVESGASRNFEPWREKDALEQEADEEREAEEEGDAMKALENRTAESKREMDIMAALDEMRSLSNRQAKVSSADALSAIHAKLDAERVAAEEAEEAKARAVFEEAQRASAGFVRRLESSSDDSDEDGKGKGLKGSGGGANKKPKTATAATGLFGGVFGGASAVVAKPKPKMVVVKAKPKPKPAAAPAAEEKKEDSDSGGGGGALAGLLGAYGSESPS</sequence>
<dbReference type="KEGG" id="mpp:MICPUCDRAFT_30979"/>
<dbReference type="Proteomes" id="UP000001876">
    <property type="component" value="Unassembled WGS sequence"/>
</dbReference>
<keyword evidence="3 8" id="KW-0479">Metal-binding</keyword>
<evidence type="ECO:0000256" key="7">
    <source>
        <dbReference type="ARBA" id="ARBA00023242"/>
    </source>
</evidence>